<dbReference type="Proteomes" id="UP000054016">
    <property type="component" value="Unassembled WGS sequence"/>
</dbReference>
<dbReference type="PATRIC" id="fig|1685125.3.peg.216"/>
<evidence type="ECO:0000256" key="1">
    <source>
        <dbReference type="HAMAP-Rule" id="MF_01135"/>
    </source>
</evidence>
<dbReference type="Gene3D" id="3.20.20.20">
    <property type="entry name" value="Dihydropteroate synthase-like"/>
    <property type="match status" value="1"/>
</dbReference>
<dbReference type="EMBL" id="LFWV01000009">
    <property type="protein sequence ID" value="KON32182.1"/>
    <property type="molecule type" value="Genomic_DNA"/>
</dbReference>
<organism evidence="3 4">
    <name type="scientific">miscellaneous Crenarchaeota group-1 archaeon SG8-32-3</name>
    <dbReference type="NCBI Taxonomy" id="1685125"/>
    <lineage>
        <taxon>Archaea</taxon>
        <taxon>Candidatus Bathyarchaeota</taxon>
        <taxon>MCG-1</taxon>
    </lineage>
</organism>
<dbReference type="NCBIfam" id="NF003375">
    <property type="entry name" value="PRK04452.1-1"/>
    <property type="match status" value="1"/>
</dbReference>
<dbReference type="AlphaFoldDB" id="A0A0M0BU93"/>
<comment type="caution">
    <text evidence="3">The sequence shown here is derived from an EMBL/GenBank/DDBJ whole genome shotgun (WGS) entry which is preliminary data.</text>
</comment>
<dbReference type="InterPro" id="IPR004486">
    <property type="entry name" value="CO_DH/Ac-CoA_synth_dsu"/>
</dbReference>
<comment type="similarity">
    <text evidence="1">Belongs to the CdhD family.</text>
</comment>
<dbReference type="GO" id="GO:0006730">
    <property type="term" value="P:one-carbon metabolic process"/>
    <property type="evidence" value="ECO:0007669"/>
    <property type="project" value="InterPro"/>
</dbReference>
<dbReference type="PANTHER" id="PTHR36214">
    <property type="match status" value="1"/>
</dbReference>
<evidence type="ECO:0000259" key="2">
    <source>
        <dbReference type="Pfam" id="PF03599"/>
    </source>
</evidence>
<protein>
    <recommendedName>
        <fullName evidence="1">Acetyl-CoA decarbonylase/synthase complex subunit delta</fullName>
        <shortName evidence="1">ACDS complex subunit delta</shortName>
    </recommendedName>
    <alternativeName>
        <fullName evidence="1">Corrinoid/iron-sulfur component small subunit</fullName>
    </alternativeName>
</protein>
<dbReference type="InterPro" id="IPR051069">
    <property type="entry name" value="ACDS_complex_subunit"/>
</dbReference>
<feature type="domain" description="CO dehydrogenase/acetyl-CoA synthase delta subunit TIM barrel" evidence="2">
    <location>
        <begin position="90"/>
        <end position="336"/>
    </location>
</feature>
<dbReference type="InterPro" id="IPR016041">
    <property type="entry name" value="Ac-CoA_synth_d_su_TIM-brl"/>
</dbReference>
<comment type="subunit">
    <text evidence="1">Heterodimer of delta and gamma chains. The ACDS complex is made up of alpha, epsilon, beta, gamma and delta chains with a probable stoichiometry of (alpha(2)epsilon(2))(4)-beta(8)-(gamma(1)delta(1))(8).</text>
</comment>
<evidence type="ECO:0000313" key="4">
    <source>
        <dbReference type="Proteomes" id="UP000054016"/>
    </source>
</evidence>
<sequence length="406" mass="44774">MADKKKNNEDRGINFSPDLLDLLAKFQEIELEDFELEVGTLELWLQSGALPRHLMPQLKVAPALKGKPKELMKAQFVPPVETYPGKIVEVKLGATKGEGGTRGRSIVIGGETSPAFYTFERPILHPPVVTLDVFDMKIPLSKAVKMHVKEVIDDPAAWAKLAVEKFGADMVTVHLISVDPLLKDATPKDAVKTVEEVMQAVDVPLVIGGCGDPVKDADVFAEIAEVFAGERFLINSITQDMDVERCAKFVKNNGHVALSFTPMDLNLQRELNRRLYDFLGKEDIIMDLTTAALGYGLDYAFTNMERARLAGLMGDVELAHPMSSGTTNAWAAREAWLKMSSEWEPRELRGPLWEVTTALTLLLAGVDLFMMMHPAAVKTLKEVIGQLVSGKKADGSKFVDWVSLKS</sequence>
<gene>
    <name evidence="1" type="primary">cdhD</name>
    <name evidence="3" type="ORF">AC478_01020</name>
</gene>
<evidence type="ECO:0000313" key="3">
    <source>
        <dbReference type="EMBL" id="KON32182.1"/>
    </source>
</evidence>
<dbReference type="SUPFAM" id="SSF51717">
    <property type="entry name" value="Dihydropteroate synthetase-like"/>
    <property type="match status" value="1"/>
</dbReference>
<dbReference type="PANTHER" id="PTHR36214:SF5">
    <property type="entry name" value="ACETYL-COA DECARBONYLASE_SYNTHASE COMPLEX SUBUNIT DELTA"/>
    <property type="match status" value="1"/>
</dbReference>
<proteinExistence type="inferred from homology"/>
<name>A0A0M0BU93_9ARCH</name>
<dbReference type="InterPro" id="IPR011005">
    <property type="entry name" value="Dihydropteroate_synth-like_sf"/>
</dbReference>
<reference evidence="4" key="1">
    <citation type="submission" date="2015-06" db="EMBL/GenBank/DDBJ databases">
        <title>New insights into the roles of widespread benthic archaea in carbon and nitrogen cycling.</title>
        <authorList>
            <person name="Lazar C.S."/>
            <person name="Baker B.J."/>
            <person name="Seitz K.W."/>
            <person name="Hyde A.S."/>
            <person name="Dick G.J."/>
            <person name="Hinrichs K.-U."/>
            <person name="Teske A.P."/>
        </authorList>
    </citation>
    <scope>NUCLEOTIDE SEQUENCE [LARGE SCALE GENOMIC DNA]</scope>
</reference>
<comment type="function">
    <text evidence="1">Part of a complex that catalyzes the reversible cleavage of acetyl-CoA, allowing autotrophic growth from CO(2). Probably maintains the overall quaternary structure of the ACDS complex.</text>
</comment>
<dbReference type="Pfam" id="PF03599">
    <property type="entry name" value="CdhD"/>
    <property type="match status" value="1"/>
</dbReference>
<accession>A0A0M0BU93</accession>
<dbReference type="NCBIfam" id="TIGR00381">
    <property type="entry name" value="cdhD"/>
    <property type="match status" value="1"/>
</dbReference>
<dbReference type="HAMAP" id="MF_01135">
    <property type="entry name" value="CdhD"/>
    <property type="match status" value="1"/>
</dbReference>